<evidence type="ECO:0008006" key="4">
    <source>
        <dbReference type="Google" id="ProtNLM"/>
    </source>
</evidence>
<evidence type="ECO:0000313" key="3">
    <source>
        <dbReference type="Proteomes" id="UP001211006"/>
    </source>
</evidence>
<evidence type="ECO:0000313" key="1">
    <source>
        <dbReference type="EMBL" id="MDB7904837.1"/>
    </source>
</evidence>
<evidence type="ECO:0000313" key="2">
    <source>
        <dbReference type="EMBL" id="MDB7933445.1"/>
    </source>
</evidence>
<dbReference type="EMBL" id="JAQLWV010000013">
    <property type="protein sequence ID" value="MDB7933445.1"/>
    <property type="molecule type" value="Genomic_DNA"/>
</dbReference>
<accession>A0AAW6BWB7</accession>
<name>A0AAW6BWB7_FLAPL</name>
<reference evidence="1" key="1">
    <citation type="submission" date="2023-01" db="EMBL/GenBank/DDBJ databases">
        <title>Human gut microbiome strain richness.</title>
        <authorList>
            <person name="Chen-Liaw A."/>
        </authorList>
    </citation>
    <scope>NUCLEOTIDE SEQUENCE</scope>
    <source>
        <strain evidence="2">1001287st1_F4_1001285I_161205</strain>
        <strain evidence="1">2225st1_A6_2225SCRN_200828</strain>
    </source>
</reference>
<dbReference type="RefSeq" id="WP_195384025.1">
    <property type="nucleotide sequence ID" value="NZ_BAABXT010000001.1"/>
</dbReference>
<protein>
    <recommendedName>
        <fullName evidence="4">Large polyvalent protein-associated domain-containing protein</fullName>
    </recommendedName>
</protein>
<dbReference type="Proteomes" id="UP001211173">
    <property type="component" value="Unassembled WGS sequence"/>
</dbReference>
<organism evidence="1 3">
    <name type="scientific">Flavonifractor plautii</name>
    <name type="common">Fusobacterium plautii</name>
    <dbReference type="NCBI Taxonomy" id="292800"/>
    <lineage>
        <taxon>Bacteria</taxon>
        <taxon>Bacillati</taxon>
        <taxon>Bacillota</taxon>
        <taxon>Clostridia</taxon>
        <taxon>Eubacteriales</taxon>
        <taxon>Oscillospiraceae</taxon>
        <taxon>Flavonifractor</taxon>
    </lineage>
</organism>
<dbReference type="EMBL" id="JAQLWO010000002">
    <property type="protein sequence ID" value="MDB7904837.1"/>
    <property type="molecule type" value="Genomic_DNA"/>
</dbReference>
<sequence length="96" mass="11511">MIVYGDNKPTTFTVEKQPKHLGYCLVRFYESAEPYVEDDYTGWKYDEYHLEMQERPNIREYIQNHYNELLQEAKGGPSEMERLRANLDYVMLMGGY</sequence>
<dbReference type="AlphaFoldDB" id="A0AAW6BWB7"/>
<gene>
    <name evidence="1" type="ORF">PND83_02480</name>
    <name evidence="2" type="ORF">PNE06_10220</name>
</gene>
<dbReference type="Proteomes" id="UP001211006">
    <property type="component" value="Unassembled WGS sequence"/>
</dbReference>
<comment type="caution">
    <text evidence="1">The sequence shown here is derived from an EMBL/GenBank/DDBJ whole genome shotgun (WGS) entry which is preliminary data.</text>
</comment>
<proteinExistence type="predicted"/>